<dbReference type="EMBL" id="LAZR01044216">
    <property type="protein sequence ID" value="KKL05202.1"/>
    <property type="molecule type" value="Genomic_DNA"/>
</dbReference>
<dbReference type="AlphaFoldDB" id="A0A0F9AUB5"/>
<sequence length="255" mass="30282">FFNRINVITKRLKNRQFRTNNRMLVSTIGDLNNSNIKSYFGVSISQTRNGFDNVIEFLNGEYALNVSMHISQINFGLFKGPNQINLLNPVAFYEFYSDLQSFVELNTGIKIELPLELVEDIERLDDIITKFHDMVNLIIQLYRTRDYDTFVRLIVNSLKMQEYFGISIRNVNRSNGNITDEYFYFLNRRYYIIPNSTYLRKLNEKGIYDNIITNESHNEEIQIVLLQFFEDIMYYTREKYPNVDINLDGFLIDLN</sequence>
<protein>
    <submittedName>
        <fullName evidence="1">Uncharacterized protein</fullName>
    </submittedName>
</protein>
<comment type="caution">
    <text evidence="1">The sequence shown here is derived from an EMBL/GenBank/DDBJ whole genome shotgun (WGS) entry which is preliminary data.</text>
</comment>
<proteinExistence type="predicted"/>
<name>A0A0F9AUB5_9ZZZZ</name>
<accession>A0A0F9AUB5</accession>
<feature type="non-terminal residue" evidence="1">
    <location>
        <position position="1"/>
    </location>
</feature>
<organism evidence="1">
    <name type="scientific">marine sediment metagenome</name>
    <dbReference type="NCBI Taxonomy" id="412755"/>
    <lineage>
        <taxon>unclassified sequences</taxon>
        <taxon>metagenomes</taxon>
        <taxon>ecological metagenomes</taxon>
    </lineage>
</organism>
<reference evidence="1" key="1">
    <citation type="journal article" date="2015" name="Nature">
        <title>Complex archaea that bridge the gap between prokaryotes and eukaryotes.</title>
        <authorList>
            <person name="Spang A."/>
            <person name="Saw J.H."/>
            <person name="Jorgensen S.L."/>
            <person name="Zaremba-Niedzwiedzka K."/>
            <person name="Martijn J."/>
            <person name="Lind A.E."/>
            <person name="van Eijk R."/>
            <person name="Schleper C."/>
            <person name="Guy L."/>
            <person name="Ettema T.J."/>
        </authorList>
    </citation>
    <scope>NUCLEOTIDE SEQUENCE</scope>
</reference>
<gene>
    <name evidence="1" type="ORF">LCGC14_2608430</name>
</gene>
<evidence type="ECO:0000313" key="1">
    <source>
        <dbReference type="EMBL" id="KKL05202.1"/>
    </source>
</evidence>